<dbReference type="InterPro" id="IPR051552">
    <property type="entry name" value="HptR"/>
</dbReference>
<evidence type="ECO:0000259" key="11">
    <source>
        <dbReference type="PROSITE" id="PS50110"/>
    </source>
</evidence>
<evidence type="ECO:0000256" key="1">
    <source>
        <dbReference type="ARBA" id="ARBA00004496"/>
    </source>
</evidence>
<dbReference type="GO" id="GO:0000160">
    <property type="term" value="P:phosphorelay signal transduction system"/>
    <property type="evidence" value="ECO:0007669"/>
    <property type="project" value="UniProtKB-KW"/>
</dbReference>
<evidence type="ECO:0000256" key="2">
    <source>
        <dbReference type="ARBA" id="ARBA00022490"/>
    </source>
</evidence>
<dbReference type="InterPro" id="IPR020449">
    <property type="entry name" value="Tscrpt_reg_AraC-type_HTH"/>
</dbReference>
<proteinExistence type="predicted"/>
<dbReference type="PANTHER" id="PTHR42713">
    <property type="entry name" value="HISTIDINE KINASE-RELATED"/>
    <property type="match status" value="1"/>
</dbReference>
<name>A0A7X0RVF0_9BACL</name>
<evidence type="ECO:0000256" key="8">
    <source>
        <dbReference type="PROSITE-ProRule" id="PRU00169"/>
    </source>
</evidence>
<keyword evidence="13" id="KW-1185">Reference proteome</keyword>
<dbReference type="SUPFAM" id="SSF52172">
    <property type="entry name" value="CheY-like"/>
    <property type="match status" value="1"/>
</dbReference>
<accession>A0A7X0RVF0</accession>
<feature type="compositionally biased region" description="Basic and acidic residues" evidence="9">
    <location>
        <begin position="372"/>
        <end position="385"/>
    </location>
</feature>
<dbReference type="Gene3D" id="3.40.50.2300">
    <property type="match status" value="1"/>
</dbReference>
<evidence type="ECO:0000256" key="7">
    <source>
        <dbReference type="ARBA" id="ARBA00023163"/>
    </source>
</evidence>
<dbReference type="PROSITE" id="PS01124">
    <property type="entry name" value="HTH_ARAC_FAMILY_2"/>
    <property type="match status" value="1"/>
</dbReference>
<evidence type="ECO:0000313" key="12">
    <source>
        <dbReference type="EMBL" id="MBB6673095.1"/>
    </source>
</evidence>
<gene>
    <name evidence="12" type="ORF">H7C19_20645</name>
</gene>
<keyword evidence="7" id="KW-0804">Transcription</keyword>
<dbReference type="GO" id="GO:0003700">
    <property type="term" value="F:DNA-binding transcription factor activity"/>
    <property type="evidence" value="ECO:0007669"/>
    <property type="project" value="InterPro"/>
</dbReference>
<feature type="modified residue" description="4-aspartylphosphate" evidence="8">
    <location>
        <position position="54"/>
    </location>
</feature>
<dbReference type="Pfam" id="PF00072">
    <property type="entry name" value="Response_reg"/>
    <property type="match status" value="1"/>
</dbReference>
<dbReference type="SMART" id="SM00342">
    <property type="entry name" value="HTH_ARAC"/>
    <property type="match status" value="1"/>
</dbReference>
<keyword evidence="6" id="KW-0238">DNA-binding</keyword>
<sequence length="519" mass="57995">MKVMIVDDEVIIRNGLSTVIKWEELGFRLLPPAASAEEALARFPEEQPNIVLTDIRMTGMDGLALSAEMKRLLPDTEIIILTGYDSFSYAQQALRDGVNDYLLKTSRPEEIIMAAMKAKQRLLERWASRRQESMGRSAFRDSLLERLLTEERPSAAAESVSELLPGLRPDAGAYQVMIAAASGWGSAPADRSLAQFAVANMTQELIPCETLLRKDHVLIVLSRPNDGCRTEQVEAELTRISRKLKCRLFAAAGSCVASLQGLRQSHAEAAFAFAFRWIAGEEALIPYDRVAGRKGGRAFCTQEGEARLIAMLKTGSVIELRRWVDEAIGAQLADPEVTPDSLQAYIHSVVLSGQRWVERMMQALGEDASADEQLRHEPPDRDGRPQEALFGRLQSVMELYREFLSGERVSYIKRAVAYIQTNLDKSLTLQQVAKHVHLNPSHFSEVFKRETGWTYIDFVTRERIARAKAMLEQSPAKISEIAGSVGYEDVKYFSQLFKKLTGQTPSEYRQKPDGSPPSS</sequence>
<evidence type="ECO:0000256" key="4">
    <source>
        <dbReference type="ARBA" id="ARBA00023012"/>
    </source>
</evidence>
<dbReference type="GO" id="GO:0043565">
    <property type="term" value="F:sequence-specific DNA binding"/>
    <property type="evidence" value="ECO:0007669"/>
    <property type="project" value="InterPro"/>
</dbReference>
<dbReference type="AlphaFoldDB" id="A0A7X0RVF0"/>
<evidence type="ECO:0000256" key="3">
    <source>
        <dbReference type="ARBA" id="ARBA00022553"/>
    </source>
</evidence>
<dbReference type="PRINTS" id="PR00032">
    <property type="entry name" value="HTHARAC"/>
</dbReference>
<dbReference type="PANTHER" id="PTHR42713:SF3">
    <property type="entry name" value="TRANSCRIPTIONAL REGULATORY PROTEIN HPTR"/>
    <property type="match status" value="1"/>
</dbReference>
<evidence type="ECO:0000313" key="13">
    <source>
        <dbReference type="Proteomes" id="UP000547209"/>
    </source>
</evidence>
<dbReference type="GO" id="GO:0005737">
    <property type="term" value="C:cytoplasm"/>
    <property type="evidence" value="ECO:0007669"/>
    <property type="project" value="UniProtKB-SubCell"/>
</dbReference>
<dbReference type="PROSITE" id="PS50110">
    <property type="entry name" value="RESPONSE_REGULATORY"/>
    <property type="match status" value="1"/>
</dbReference>
<dbReference type="Proteomes" id="UP000547209">
    <property type="component" value="Unassembled WGS sequence"/>
</dbReference>
<feature type="domain" description="Response regulatory" evidence="11">
    <location>
        <begin position="2"/>
        <end position="119"/>
    </location>
</feature>
<evidence type="ECO:0000259" key="10">
    <source>
        <dbReference type="PROSITE" id="PS01124"/>
    </source>
</evidence>
<dbReference type="InterPro" id="IPR041522">
    <property type="entry name" value="CdaR_GGDEF"/>
</dbReference>
<dbReference type="Pfam" id="PF17853">
    <property type="entry name" value="GGDEF_2"/>
    <property type="match status" value="1"/>
</dbReference>
<dbReference type="InterPro" id="IPR001789">
    <property type="entry name" value="Sig_transdc_resp-reg_receiver"/>
</dbReference>
<dbReference type="RefSeq" id="WP_185670932.1">
    <property type="nucleotide sequence ID" value="NZ_JACJVP010000032.1"/>
</dbReference>
<dbReference type="InterPro" id="IPR009057">
    <property type="entry name" value="Homeodomain-like_sf"/>
</dbReference>
<keyword evidence="4" id="KW-0902">Two-component regulatory system</keyword>
<dbReference type="SUPFAM" id="SSF46689">
    <property type="entry name" value="Homeodomain-like"/>
    <property type="match status" value="2"/>
</dbReference>
<feature type="region of interest" description="Disordered" evidence="9">
    <location>
        <begin position="367"/>
        <end position="386"/>
    </location>
</feature>
<dbReference type="InterPro" id="IPR011006">
    <property type="entry name" value="CheY-like_superfamily"/>
</dbReference>
<evidence type="ECO:0000256" key="9">
    <source>
        <dbReference type="SAM" id="MobiDB-lite"/>
    </source>
</evidence>
<keyword evidence="3 8" id="KW-0597">Phosphoprotein</keyword>
<keyword evidence="2" id="KW-0963">Cytoplasm</keyword>
<reference evidence="12 13" key="1">
    <citation type="submission" date="2020-08" db="EMBL/GenBank/DDBJ databases">
        <title>Cohnella phylogeny.</title>
        <authorList>
            <person name="Dunlap C."/>
        </authorList>
    </citation>
    <scope>NUCLEOTIDE SEQUENCE [LARGE SCALE GENOMIC DNA]</scope>
    <source>
        <strain evidence="12 13">DSM 28246</strain>
    </source>
</reference>
<dbReference type="CDD" id="cd17536">
    <property type="entry name" value="REC_YesN-like"/>
    <property type="match status" value="1"/>
</dbReference>
<comment type="subcellular location">
    <subcellularLocation>
        <location evidence="1">Cytoplasm</location>
    </subcellularLocation>
</comment>
<dbReference type="SMART" id="SM00448">
    <property type="entry name" value="REC"/>
    <property type="match status" value="1"/>
</dbReference>
<dbReference type="Pfam" id="PF12833">
    <property type="entry name" value="HTH_18"/>
    <property type="match status" value="1"/>
</dbReference>
<protein>
    <submittedName>
        <fullName evidence="12">Response regulator</fullName>
    </submittedName>
</protein>
<evidence type="ECO:0000256" key="5">
    <source>
        <dbReference type="ARBA" id="ARBA00023015"/>
    </source>
</evidence>
<dbReference type="Gene3D" id="1.10.10.60">
    <property type="entry name" value="Homeodomain-like"/>
    <property type="match status" value="2"/>
</dbReference>
<comment type="caution">
    <text evidence="12">The sequence shown here is derived from an EMBL/GenBank/DDBJ whole genome shotgun (WGS) entry which is preliminary data.</text>
</comment>
<dbReference type="InterPro" id="IPR018060">
    <property type="entry name" value="HTH_AraC"/>
</dbReference>
<organism evidence="12 13">
    <name type="scientific">Cohnella nanjingensis</name>
    <dbReference type="NCBI Taxonomy" id="1387779"/>
    <lineage>
        <taxon>Bacteria</taxon>
        <taxon>Bacillati</taxon>
        <taxon>Bacillota</taxon>
        <taxon>Bacilli</taxon>
        <taxon>Bacillales</taxon>
        <taxon>Paenibacillaceae</taxon>
        <taxon>Cohnella</taxon>
    </lineage>
</organism>
<evidence type="ECO:0000256" key="6">
    <source>
        <dbReference type="ARBA" id="ARBA00023125"/>
    </source>
</evidence>
<keyword evidence="5" id="KW-0805">Transcription regulation</keyword>
<dbReference type="EMBL" id="JACJVP010000032">
    <property type="protein sequence ID" value="MBB6673095.1"/>
    <property type="molecule type" value="Genomic_DNA"/>
</dbReference>
<feature type="domain" description="HTH araC/xylS-type" evidence="10">
    <location>
        <begin position="413"/>
        <end position="511"/>
    </location>
</feature>